<dbReference type="InterPro" id="IPR015955">
    <property type="entry name" value="Lactate_DH/Glyco_Ohase_4_C"/>
</dbReference>
<feature type="binding site" evidence="6">
    <location>
        <position position="111"/>
    </location>
    <ligand>
        <name>substrate</name>
    </ligand>
</feature>
<dbReference type="SUPFAM" id="SSF56327">
    <property type="entry name" value="LDH C-terminal domain-like"/>
    <property type="match status" value="1"/>
</dbReference>
<evidence type="ECO:0000256" key="8">
    <source>
        <dbReference type="RuleBase" id="RU003369"/>
    </source>
</evidence>
<accession>A0A1F6T6Y4</accession>
<feature type="binding site" evidence="6">
    <location>
        <position position="73"/>
    </location>
    <ligand>
        <name>substrate</name>
    </ligand>
</feature>
<feature type="binding site" evidence="6">
    <location>
        <position position="79"/>
    </location>
    <ligand>
        <name>substrate</name>
    </ligand>
</feature>
<comment type="caution">
    <text evidence="11">The sequence shown here is derived from an EMBL/GenBank/DDBJ whole genome shotgun (WGS) entry which is preliminary data.</text>
</comment>
<evidence type="ECO:0000256" key="3">
    <source>
        <dbReference type="ARBA" id="ARBA00023002"/>
    </source>
</evidence>
<dbReference type="SUPFAM" id="SSF51735">
    <property type="entry name" value="NAD(P)-binding Rossmann-fold domains"/>
    <property type="match status" value="1"/>
</dbReference>
<evidence type="ECO:0000256" key="2">
    <source>
        <dbReference type="ARBA" id="ARBA00022532"/>
    </source>
</evidence>
<dbReference type="GO" id="GO:0006099">
    <property type="term" value="P:tricarboxylic acid cycle"/>
    <property type="evidence" value="ECO:0007669"/>
    <property type="project" value="UniProtKB-KW"/>
</dbReference>
<dbReference type="AlphaFoldDB" id="A0A1F6T6Y4"/>
<feature type="binding site" evidence="7">
    <location>
        <begin position="109"/>
        <end position="111"/>
    </location>
    <ligand>
        <name>NAD(+)</name>
        <dbReference type="ChEBI" id="CHEBI:57540"/>
    </ligand>
</feature>
<dbReference type="PIRSF" id="PIRSF000102">
    <property type="entry name" value="Lac_mal_DH"/>
    <property type="match status" value="1"/>
</dbReference>
<dbReference type="InterPro" id="IPR036291">
    <property type="entry name" value="NAD(P)-bd_dom_sf"/>
</dbReference>
<gene>
    <name evidence="11" type="ORF">A2140_00535</name>
</gene>
<dbReference type="PANTHER" id="PTHR43128">
    <property type="entry name" value="L-2-HYDROXYCARBOXYLATE DEHYDROGENASE (NAD(P)(+))"/>
    <property type="match status" value="1"/>
</dbReference>
<keyword evidence="2" id="KW-0816">Tricarboxylic acid cycle</keyword>
<feature type="domain" description="Lactate/malate dehydrogenase N-terminal" evidence="9">
    <location>
        <begin position="1"/>
        <end position="133"/>
    </location>
</feature>
<comment type="similarity">
    <text evidence="8">Belongs to the LDH/MDH superfamily.</text>
</comment>
<organism evidence="11 12">
    <name type="scientific">Candidatus Muproteobacteria bacterium RBG_16_62_13</name>
    <dbReference type="NCBI Taxonomy" id="1817756"/>
    <lineage>
        <taxon>Bacteria</taxon>
        <taxon>Pseudomonadati</taxon>
        <taxon>Pseudomonadota</taxon>
        <taxon>Candidatus Muproteobacteria</taxon>
    </lineage>
</organism>
<feature type="binding site" evidence="7">
    <location>
        <position position="24"/>
    </location>
    <ligand>
        <name>NAD(+)</name>
        <dbReference type="ChEBI" id="CHEBI:57540"/>
    </ligand>
</feature>
<feature type="binding site" evidence="7">
    <location>
        <position position="86"/>
    </location>
    <ligand>
        <name>NAD(+)</name>
        <dbReference type="ChEBI" id="CHEBI:57540"/>
    </ligand>
</feature>
<dbReference type="Pfam" id="PF02866">
    <property type="entry name" value="Ldh_1_C"/>
    <property type="match status" value="1"/>
</dbReference>
<protein>
    <submittedName>
        <fullName evidence="11">Malate dehydrogenase</fullName>
    </submittedName>
</protein>
<reference evidence="11 12" key="1">
    <citation type="journal article" date="2016" name="Nat. Commun.">
        <title>Thousands of microbial genomes shed light on interconnected biogeochemical processes in an aquifer system.</title>
        <authorList>
            <person name="Anantharaman K."/>
            <person name="Brown C.T."/>
            <person name="Hug L.A."/>
            <person name="Sharon I."/>
            <person name="Castelle C.J."/>
            <person name="Probst A.J."/>
            <person name="Thomas B.C."/>
            <person name="Singh A."/>
            <person name="Wilkins M.J."/>
            <person name="Karaoz U."/>
            <person name="Brodie E.L."/>
            <person name="Williams K.H."/>
            <person name="Hubbard S.S."/>
            <person name="Banfield J.F."/>
        </authorList>
    </citation>
    <scope>NUCLEOTIDE SEQUENCE [LARGE SCALE GENOMIC DNA]</scope>
</reference>
<dbReference type="InterPro" id="IPR022383">
    <property type="entry name" value="Lactate/malate_DH_C"/>
</dbReference>
<evidence type="ECO:0000256" key="6">
    <source>
        <dbReference type="PIRSR" id="PIRSR000102-2"/>
    </source>
</evidence>
<sequence length="298" mass="32193">GRVGESTAHNLAKAELCREVMLIDIKEGVPQGTALDIQESGPIFDFDTRLSGSNEMAAMEASDLIVVTAGVPRKPGMSRSDVLDINVAVLQGILEVMLKVAPDAKLLVVSNPVDVLTYAAWKRTGWPRERVFGMAGVLDSARMASFVAMETGFSVKDINAMVLGGHGDTMVPMIRFTCINGIPIEHFLPKEKIDAIVKRTREGGAEILSLRKNASAYDAPAAAVAMMVDAISHNRRHILPAVAMLEGEYGMTNICMGVPAVFGERGMERVIELPLTATEKAEFERSATSVRADLNRLK</sequence>
<evidence type="ECO:0000256" key="5">
    <source>
        <dbReference type="PIRSR" id="PIRSR000102-1"/>
    </source>
</evidence>
<evidence type="ECO:0000313" key="12">
    <source>
        <dbReference type="Proteomes" id="UP000178379"/>
    </source>
</evidence>
<feature type="non-terminal residue" evidence="11">
    <location>
        <position position="1"/>
    </location>
</feature>
<dbReference type="InterPro" id="IPR011275">
    <property type="entry name" value="Malate_DH_type3"/>
</dbReference>
<evidence type="ECO:0000256" key="1">
    <source>
        <dbReference type="ARBA" id="ARBA00003966"/>
    </source>
</evidence>
<dbReference type="Pfam" id="PF00056">
    <property type="entry name" value="Ldh_1_N"/>
    <property type="match status" value="1"/>
</dbReference>
<dbReference type="PRINTS" id="PR00086">
    <property type="entry name" value="LLDHDRGNASE"/>
</dbReference>
<evidence type="ECO:0000259" key="10">
    <source>
        <dbReference type="Pfam" id="PF02866"/>
    </source>
</evidence>
<dbReference type="EMBL" id="MFSQ01000048">
    <property type="protein sequence ID" value="OGI40897.1"/>
    <property type="molecule type" value="Genomic_DNA"/>
</dbReference>
<comment type="function">
    <text evidence="1">Catalyzes the reversible oxidation of malate to oxaloacetate.</text>
</comment>
<evidence type="ECO:0000259" key="9">
    <source>
        <dbReference type="Pfam" id="PF00056"/>
    </source>
</evidence>
<keyword evidence="3 8" id="KW-0560">Oxidoreductase</keyword>
<evidence type="ECO:0000256" key="7">
    <source>
        <dbReference type="PIRSR" id="PIRSR000102-3"/>
    </source>
</evidence>
<evidence type="ECO:0000313" key="11">
    <source>
        <dbReference type="EMBL" id="OGI40897.1"/>
    </source>
</evidence>
<dbReference type="GO" id="GO:0006089">
    <property type="term" value="P:lactate metabolic process"/>
    <property type="evidence" value="ECO:0007669"/>
    <property type="project" value="TreeGrafter"/>
</dbReference>
<dbReference type="CDD" id="cd01339">
    <property type="entry name" value="LDH-like_MDH"/>
    <property type="match status" value="1"/>
</dbReference>
<dbReference type="GO" id="GO:0004459">
    <property type="term" value="F:L-lactate dehydrogenase (NAD+) activity"/>
    <property type="evidence" value="ECO:0007669"/>
    <property type="project" value="TreeGrafter"/>
</dbReference>
<dbReference type="Proteomes" id="UP000178379">
    <property type="component" value="Unassembled WGS sequence"/>
</dbReference>
<dbReference type="NCBIfam" id="TIGR01763">
    <property type="entry name" value="MalateDH_bact"/>
    <property type="match status" value="1"/>
</dbReference>
<dbReference type="InterPro" id="IPR001236">
    <property type="entry name" value="Lactate/malate_DH_N"/>
</dbReference>
<dbReference type="PANTHER" id="PTHR43128:SF16">
    <property type="entry name" value="L-LACTATE DEHYDROGENASE"/>
    <property type="match status" value="1"/>
</dbReference>
<proteinExistence type="inferred from homology"/>
<dbReference type="STRING" id="1817756.A2140_00535"/>
<dbReference type="NCBIfam" id="NF004863">
    <property type="entry name" value="PRK06223.1"/>
    <property type="match status" value="1"/>
</dbReference>
<keyword evidence="4 7" id="KW-0520">NAD</keyword>
<feature type="active site" description="Proton acceptor" evidence="5">
    <location>
        <position position="166"/>
    </location>
</feature>
<dbReference type="Gene3D" id="3.40.50.720">
    <property type="entry name" value="NAD(P)-binding Rossmann-like Domain"/>
    <property type="match status" value="1"/>
</dbReference>
<feature type="domain" description="Lactate/malate dehydrogenase C-terminal" evidence="10">
    <location>
        <begin position="138"/>
        <end position="295"/>
    </location>
</feature>
<name>A0A1F6T6Y4_9PROT</name>
<evidence type="ECO:0000256" key="4">
    <source>
        <dbReference type="ARBA" id="ARBA00023027"/>
    </source>
</evidence>
<dbReference type="Gene3D" id="3.90.110.10">
    <property type="entry name" value="Lactate dehydrogenase/glycoside hydrolase, family 4, C-terminal"/>
    <property type="match status" value="1"/>
</dbReference>
<dbReference type="InterPro" id="IPR001557">
    <property type="entry name" value="L-lactate/malate_DH"/>
</dbReference>
<feature type="binding site" evidence="6">
    <location>
        <position position="142"/>
    </location>
    <ligand>
        <name>substrate</name>
    </ligand>
</feature>